<dbReference type="Pfam" id="PF08241">
    <property type="entry name" value="Methyltransf_11"/>
    <property type="match status" value="1"/>
</dbReference>
<dbReference type="CDD" id="cd02440">
    <property type="entry name" value="AdoMet_MTases"/>
    <property type="match status" value="1"/>
</dbReference>
<feature type="domain" description="Methyltransferase type 11" evidence="1">
    <location>
        <begin position="46"/>
        <end position="124"/>
    </location>
</feature>
<evidence type="ECO:0000313" key="2">
    <source>
        <dbReference type="EMBL" id="AJE83722.1"/>
    </source>
</evidence>
<organism evidence="2 3">
    <name type="scientific">Streptomyces albus (strain ATCC 21838 / DSM 41398 / FERM P-419 / JCM 4703 / NBRC 107858)</name>
    <dbReference type="NCBI Taxonomy" id="1081613"/>
    <lineage>
        <taxon>Bacteria</taxon>
        <taxon>Bacillati</taxon>
        <taxon>Actinomycetota</taxon>
        <taxon>Actinomycetes</taxon>
        <taxon>Kitasatosporales</taxon>
        <taxon>Streptomycetaceae</taxon>
        <taxon>Streptomyces</taxon>
    </lineage>
</organism>
<proteinExistence type="predicted"/>
<sequence length="264" mass="29348">MEHAAGHGTPATYDLIGSGYRRIRRPDPRLHALIGAALSGARTVVNVGAGAGSYEPEHAEVTAVDPSRVMLGQHPGARKLVSRAEALPFRDGAFDAAMAVMTVHHWRDPHRGLRELRRVARRQAVFTWDPAHLPRLWLLDEYLPEIRDLELARFTPLPEVAEALGAHTVLPFRIPHDFTDGFQIAYWRRPECFLDPVLRAASSTFPRLPPAVVESAISRLGADLASGTWQRRHADLLTREDMDYGYRLILAGERPQGQEAGAAR</sequence>
<reference evidence="2 3" key="1">
    <citation type="submission" date="2015-01" db="EMBL/GenBank/DDBJ databases">
        <title>Enhanced salinomycin production by adjusting the supply of polyketide extender units in Streptomyce albus DSM 41398.</title>
        <authorList>
            <person name="Lu C."/>
        </authorList>
    </citation>
    <scope>NUCLEOTIDE SEQUENCE [LARGE SCALE GENOMIC DNA]</scope>
    <source>
        <strain evidence="3">ATCC 21838 / DSM 41398 / FERM P-419 / JCM 4703 / NBRC 107858</strain>
    </source>
</reference>
<accession>A0A0B5F072</accession>
<dbReference type="InterPro" id="IPR013216">
    <property type="entry name" value="Methyltransf_11"/>
</dbReference>
<keyword evidence="3" id="KW-1185">Reference proteome</keyword>
<evidence type="ECO:0000313" key="3">
    <source>
        <dbReference type="Proteomes" id="UP000031523"/>
    </source>
</evidence>
<name>A0A0B5F072_STRA4</name>
<evidence type="ECO:0000259" key="1">
    <source>
        <dbReference type="Pfam" id="PF08241"/>
    </source>
</evidence>
<dbReference type="KEGG" id="sals:SLNWT_3346"/>
<gene>
    <name evidence="2" type="ORF">SLNWT_3346</name>
</gene>
<dbReference type="EMBL" id="CP010519">
    <property type="protein sequence ID" value="AJE83722.1"/>
    <property type="molecule type" value="Genomic_DNA"/>
</dbReference>
<protein>
    <submittedName>
        <fullName evidence="2">Putative MerR-family transcriptional regulator</fullName>
    </submittedName>
</protein>
<dbReference type="InterPro" id="IPR029063">
    <property type="entry name" value="SAM-dependent_MTases_sf"/>
</dbReference>
<dbReference type="GO" id="GO:0008757">
    <property type="term" value="F:S-adenosylmethionine-dependent methyltransferase activity"/>
    <property type="evidence" value="ECO:0007669"/>
    <property type="project" value="InterPro"/>
</dbReference>
<dbReference type="Gene3D" id="3.40.50.150">
    <property type="entry name" value="Vaccinia Virus protein VP39"/>
    <property type="match status" value="1"/>
</dbReference>
<dbReference type="Proteomes" id="UP000031523">
    <property type="component" value="Chromosome"/>
</dbReference>
<dbReference type="SUPFAM" id="SSF53335">
    <property type="entry name" value="S-adenosyl-L-methionine-dependent methyltransferases"/>
    <property type="match status" value="1"/>
</dbReference>
<dbReference type="AlphaFoldDB" id="A0A0B5F072"/>